<organism evidence="24 25">
    <name type="scientific">Pontibacillus salicampi</name>
    <dbReference type="NCBI Taxonomy" id="1449801"/>
    <lineage>
        <taxon>Bacteria</taxon>
        <taxon>Bacillati</taxon>
        <taxon>Bacillota</taxon>
        <taxon>Bacilli</taxon>
        <taxon>Bacillales</taxon>
        <taxon>Bacillaceae</taxon>
        <taxon>Pontibacillus</taxon>
    </lineage>
</organism>
<dbReference type="InterPro" id="IPR052171">
    <property type="entry name" value="NHEJ_LigD"/>
</dbReference>
<dbReference type="Proteomes" id="UP001589836">
    <property type="component" value="Unassembled WGS sequence"/>
</dbReference>
<dbReference type="NCBIfam" id="TIGR02776">
    <property type="entry name" value="NHEJ_ligase_prk"/>
    <property type="match status" value="1"/>
</dbReference>
<evidence type="ECO:0000256" key="12">
    <source>
        <dbReference type="ARBA" id="ARBA00022840"/>
    </source>
</evidence>
<comment type="cofactor">
    <cofactor evidence="1">
        <name>Mn(2+)</name>
        <dbReference type="ChEBI" id="CHEBI:29035"/>
    </cofactor>
</comment>
<dbReference type="EMBL" id="JBHLTP010000013">
    <property type="protein sequence ID" value="MFC0525107.1"/>
    <property type="molecule type" value="Genomic_DNA"/>
</dbReference>
<dbReference type="Gene3D" id="3.90.920.10">
    <property type="entry name" value="DNA primase, PRIM domain"/>
    <property type="match status" value="1"/>
</dbReference>
<evidence type="ECO:0000256" key="8">
    <source>
        <dbReference type="ARBA" id="ARBA00022741"/>
    </source>
</evidence>
<keyword evidence="7" id="KW-0479">Metal-binding</keyword>
<evidence type="ECO:0000256" key="16">
    <source>
        <dbReference type="ARBA" id="ARBA00023204"/>
    </source>
</evidence>
<dbReference type="RefSeq" id="WP_377349929.1">
    <property type="nucleotide sequence ID" value="NZ_JBHLTP010000013.1"/>
</dbReference>
<keyword evidence="12" id="KW-0067">ATP-binding</keyword>
<keyword evidence="13" id="KW-0239">DNA-directed DNA polymerase</keyword>
<dbReference type="PROSITE" id="PS50160">
    <property type="entry name" value="DNA_LIGASE_A3"/>
    <property type="match status" value="1"/>
</dbReference>
<dbReference type="PANTHER" id="PTHR42705">
    <property type="entry name" value="BIFUNCTIONAL NON-HOMOLOGOUS END JOINING PROTEIN LIGD"/>
    <property type="match status" value="1"/>
</dbReference>
<evidence type="ECO:0000256" key="2">
    <source>
        <dbReference type="ARBA" id="ARBA00012727"/>
    </source>
</evidence>
<evidence type="ECO:0000256" key="20">
    <source>
        <dbReference type="ARBA" id="ARBA00034003"/>
    </source>
</evidence>
<keyword evidence="18" id="KW-0511">Multifunctional enzyme</keyword>
<gene>
    <name evidence="24" type="primary">ligD</name>
    <name evidence="24" type="ORF">ACFFGV_16120</name>
</gene>
<dbReference type="NCBIfam" id="TIGR02779">
    <property type="entry name" value="NHEJ_ligase_lig"/>
    <property type="match status" value="1"/>
</dbReference>
<keyword evidence="9" id="KW-0227">DNA damage</keyword>
<name>A0ABV6LS19_9BACI</name>
<dbReference type="InterPro" id="IPR014145">
    <property type="entry name" value="LigD_pol_dom"/>
</dbReference>
<keyword evidence="16" id="KW-0234">DNA repair</keyword>
<dbReference type="Gene3D" id="3.30.470.30">
    <property type="entry name" value="DNA ligase/mRNA capping enzyme"/>
    <property type="match status" value="1"/>
</dbReference>
<evidence type="ECO:0000256" key="21">
    <source>
        <dbReference type="ARBA" id="ARBA00049981"/>
    </source>
</evidence>
<evidence type="ECO:0000256" key="18">
    <source>
        <dbReference type="ARBA" id="ARBA00023268"/>
    </source>
</evidence>
<reference evidence="24 25" key="1">
    <citation type="submission" date="2024-09" db="EMBL/GenBank/DDBJ databases">
        <authorList>
            <person name="Sun Q."/>
            <person name="Mori K."/>
        </authorList>
    </citation>
    <scope>NUCLEOTIDE SEQUENCE [LARGE SCALE GENOMIC DNA]</scope>
    <source>
        <strain evidence="24 25">NCAIM B.02529</strain>
    </source>
</reference>
<dbReference type="Pfam" id="PF01068">
    <property type="entry name" value="DNA_ligase_A_M"/>
    <property type="match status" value="1"/>
</dbReference>
<comment type="catalytic activity">
    <reaction evidence="20">
        <text>ATP + (deoxyribonucleotide)n-3'-hydroxyl + 5'-phospho-(deoxyribonucleotide)m = (deoxyribonucleotide)n+m + AMP + diphosphate.</text>
        <dbReference type="EC" id="6.5.1.1"/>
    </reaction>
</comment>
<sequence>MLQKPMLPTLSEDVPTGEEWSYEVKYDGFRTLLHWTEEGITLWSRNGKPLHDRFPEIVKSLSEWTETISSFLPLQIDGEIVIKNTPYQANFPLLQMRNRMRNTTSIQTAARHRPSLLMCFDITEIKGASITKEPLSKRRSTLSDVLESLSCPRLELIQSFPTYKEASELVFLHLGEGVVAKRVTSPYAPGERSADWIKIKHWRTVSGFLQQYDTDNGYYHIGVYNGDAITKLGSFKHGLSRAQQQTLRQFVTEKGIRKNGIYNIPPAVCLDVHCLHAQKDDLREPMFNAFRFDLSPEECTMEKVQWDLSLYPHVDTSNEKKWLWKSAAFTKQNLLIYLRLVAPYMLPYLRDKRLTVIRYPDGVDEDSFYQKHLPDYAPDFIQSVEDGEEVFMVCQNLHTLLWLGNQAALEYHIPFNKEQFTTPDEIVFDLDPPDRESFSLAIRAAKLLKLVLDELQIKVFIKASGNKGMQLHIPIPEGSLSYEETRSFTEQLARLLVKQEPELFTMERLKKNRGRRLYIDYIQHAEGKTIICPFSPRATAEGTVAMPLFWNEVDEGLSPLSFTICNALDRLKEHGNAFAGYNEARTDIQVKHIKKLIEP</sequence>
<evidence type="ECO:0000256" key="1">
    <source>
        <dbReference type="ARBA" id="ARBA00001936"/>
    </source>
</evidence>
<keyword evidence="11" id="KW-0269">Exonuclease</keyword>
<evidence type="ECO:0000256" key="15">
    <source>
        <dbReference type="ARBA" id="ARBA00023172"/>
    </source>
</evidence>
<evidence type="ECO:0000259" key="23">
    <source>
        <dbReference type="PROSITE" id="PS50160"/>
    </source>
</evidence>
<evidence type="ECO:0000256" key="22">
    <source>
        <dbReference type="ARBA" id="ARBA00049990"/>
    </source>
</evidence>
<dbReference type="PANTHER" id="PTHR42705:SF2">
    <property type="entry name" value="BIFUNCTIONAL NON-HOMOLOGOUS END JOINING PROTEIN LIGD"/>
    <property type="match status" value="1"/>
</dbReference>
<feature type="domain" description="ATP-dependent DNA ligase family profile" evidence="23">
    <location>
        <begin position="117"/>
        <end position="200"/>
    </location>
</feature>
<dbReference type="CDD" id="cd07906">
    <property type="entry name" value="Adenylation_DNA_ligase_LigD_LigC"/>
    <property type="match status" value="1"/>
</dbReference>
<evidence type="ECO:0000313" key="24">
    <source>
        <dbReference type="EMBL" id="MFC0525107.1"/>
    </source>
</evidence>
<evidence type="ECO:0000256" key="10">
    <source>
        <dbReference type="ARBA" id="ARBA00022801"/>
    </source>
</evidence>
<keyword evidence="3 24" id="KW-0436">Ligase</keyword>
<keyword evidence="25" id="KW-1185">Reference proteome</keyword>
<keyword evidence="5" id="KW-0548">Nucleotidyltransferase</keyword>
<dbReference type="EC" id="6.5.1.1" evidence="2"/>
<dbReference type="SUPFAM" id="SSF56091">
    <property type="entry name" value="DNA ligase/mRNA capping enzyme, catalytic domain"/>
    <property type="match status" value="1"/>
</dbReference>
<dbReference type="NCBIfam" id="TIGR02778">
    <property type="entry name" value="ligD_pol"/>
    <property type="match status" value="1"/>
</dbReference>
<protein>
    <recommendedName>
        <fullName evidence="2">DNA ligase (ATP)</fullName>
        <ecNumber evidence="2">6.5.1.1</ecNumber>
    </recommendedName>
    <alternativeName>
        <fullName evidence="19">NHEJ DNA polymerase</fullName>
    </alternativeName>
</protein>
<comment type="similarity">
    <text evidence="21">In the C-terminal section; belongs to the ATP-dependent DNA ligase family.</text>
</comment>
<keyword evidence="10" id="KW-0378">Hydrolase</keyword>
<accession>A0ABV6LS19</accession>
<dbReference type="InterPro" id="IPR014143">
    <property type="entry name" value="NHEJ_ligase_prk"/>
</dbReference>
<evidence type="ECO:0000256" key="13">
    <source>
        <dbReference type="ARBA" id="ARBA00022932"/>
    </source>
</evidence>
<dbReference type="InterPro" id="IPR014146">
    <property type="entry name" value="LigD_ligase_dom"/>
</dbReference>
<evidence type="ECO:0000256" key="11">
    <source>
        <dbReference type="ARBA" id="ARBA00022839"/>
    </source>
</evidence>
<evidence type="ECO:0000256" key="3">
    <source>
        <dbReference type="ARBA" id="ARBA00022598"/>
    </source>
</evidence>
<dbReference type="InterPro" id="IPR012310">
    <property type="entry name" value="DNA_ligase_ATP-dep_cent"/>
</dbReference>
<keyword evidence="6" id="KW-0540">Nuclease</keyword>
<comment type="caution">
    <text evidence="24">The sequence shown here is derived from an EMBL/GenBank/DDBJ whole genome shotgun (WGS) entry which is preliminary data.</text>
</comment>
<keyword evidence="15" id="KW-0233">DNA recombination</keyword>
<keyword evidence="4" id="KW-0808">Transferase</keyword>
<keyword evidence="8" id="KW-0547">Nucleotide-binding</keyword>
<evidence type="ECO:0000256" key="9">
    <source>
        <dbReference type="ARBA" id="ARBA00022763"/>
    </source>
</evidence>
<proteinExistence type="inferred from homology"/>
<comment type="similarity">
    <text evidence="22">In the N-terminal section; belongs to the LigD polymerase family.</text>
</comment>
<evidence type="ECO:0000256" key="19">
    <source>
        <dbReference type="ARBA" id="ARBA00029943"/>
    </source>
</evidence>
<evidence type="ECO:0000313" key="25">
    <source>
        <dbReference type="Proteomes" id="UP001589836"/>
    </source>
</evidence>
<dbReference type="GO" id="GO:0003910">
    <property type="term" value="F:DNA ligase (ATP) activity"/>
    <property type="evidence" value="ECO:0007669"/>
    <property type="project" value="UniProtKB-EC"/>
</dbReference>
<evidence type="ECO:0000256" key="6">
    <source>
        <dbReference type="ARBA" id="ARBA00022722"/>
    </source>
</evidence>
<evidence type="ECO:0000256" key="5">
    <source>
        <dbReference type="ARBA" id="ARBA00022695"/>
    </source>
</evidence>
<evidence type="ECO:0000256" key="4">
    <source>
        <dbReference type="ARBA" id="ARBA00022679"/>
    </source>
</evidence>
<keyword evidence="14" id="KW-0238">DNA-binding</keyword>
<evidence type="ECO:0000256" key="14">
    <source>
        <dbReference type="ARBA" id="ARBA00023125"/>
    </source>
</evidence>
<dbReference type="Pfam" id="PF21686">
    <property type="entry name" value="LigD_Prim-Pol"/>
    <property type="match status" value="1"/>
</dbReference>
<keyword evidence="17" id="KW-0464">Manganese</keyword>
<evidence type="ECO:0000256" key="7">
    <source>
        <dbReference type="ARBA" id="ARBA00022723"/>
    </source>
</evidence>
<evidence type="ECO:0000256" key="17">
    <source>
        <dbReference type="ARBA" id="ARBA00023211"/>
    </source>
</evidence>